<dbReference type="EMBL" id="AZIL01003270">
    <property type="protein sequence ID" value="EWM20209.1"/>
    <property type="molecule type" value="Genomic_DNA"/>
</dbReference>
<evidence type="ECO:0000313" key="2">
    <source>
        <dbReference type="Proteomes" id="UP000019335"/>
    </source>
</evidence>
<gene>
    <name evidence="1" type="ORF">Naga_100946g2</name>
</gene>
<dbReference type="AlphaFoldDB" id="W7TGY7"/>
<keyword evidence="2" id="KW-1185">Reference proteome</keyword>
<proteinExistence type="predicted"/>
<comment type="caution">
    <text evidence="1">The sequence shown here is derived from an EMBL/GenBank/DDBJ whole genome shotgun (WGS) entry which is preliminary data.</text>
</comment>
<organism evidence="1 2">
    <name type="scientific">Nannochloropsis gaditana</name>
    <dbReference type="NCBI Taxonomy" id="72520"/>
    <lineage>
        <taxon>Eukaryota</taxon>
        <taxon>Sar</taxon>
        <taxon>Stramenopiles</taxon>
        <taxon>Ochrophyta</taxon>
        <taxon>Eustigmatophyceae</taxon>
        <taxon>Eustigmatales</taxon>
        <taxon>Monodopsidaceae</taxon>
        <taxon>Nannochloropsis</taxon>
    </lineage>
</organism>
<reference evidence="1 2" key="1">
    <citation type="journal article" date="2014" name="Mol. Plant">
        <title>Chromosome Scale Genome Assembly and Transcriptome Profiling of Nannochloropsis gaditana in Nitrogen Depletion.</title>
        <authorList>
            <person name="Corteggiani Carpinelli E."/>
            <person name="Telatin A."/>
            <person name="Vitulo N."/>
            <person name="Forcato C."/>
            <person name="D'Angelo M."/>
            <person name="Schiavon R."/>
            <person name="Vezzi A."/>
            <person name="Giacometti G.M."/>
            <person name="Morosinotto T."/>
            <person name="Valle G."/>
        </authorList>
    </citation>
    <scope>NUCLEOTIDE SEQUENCE [LARGE SCALE GENOMIC DNA]</scope>
    <source>
        <strain evidence="1 2">B-31</strain>
    </source>
</reference>
<evidence type="ECO:0000313" key="1">
    <source>
        <dbReference type="EMBL" id="EWM20209.1"/>
    </source>
</evidence>
<dbReference type="Proteomes" id="UP000019335">
    <property type="component" value="Unassembled WGS sequence"/>
</dbReference>
<name>W7TGY7_9STRA</name>
<dbReference type="OrthoDB" id="219020at2759"/>
<protein>
    <submittedName>
        <fullName evidence="1">Uncharacterized protein</fullName>
    </submittedName>
</protein>
<sequence length="208" mass="23267">MSYFQCAREIEHHKRTPETTKVVWYLVSDSLRLKELALMKFGQDLVVTSTEPSRHVLCAKDGLTDCNESGEMAESLAAAAADMMGLAETDYIILTRQSGFGKVAAWLNMRWHNVWWLSPGEPQMHACGARSTCCRHSYAACDMIKLITLDFLHKSRGDAISYPEDASRTHGVHCPPYATKELIPMRAVTACTSRCGSIRSQQRITRPA</sequence>
<accession>W7TGY7</accession>
<dbReference type="Gene3D" id="3.40.50.11350">
    <property type="match status" value="1"/>
</dbReference>